<dbReference type="InterPro" id="IPR000601">
    <property type="entry name" value="PKD_dom"/>
</dbReference>
<dbReference type="Pfam" id="PF03382">
    <property type="entry name" value="DUF285"/>
    <property type="match status" value="1"/>
</dbReference>
<gene>
    <name evidence="7" type="ORF">QYS48_09735</name>
</gene>
<dbReference type="PROSITE" id="PS50093">
    <property type="entry name" value="PKD"/>
    <property type="match status" value="1"/>
</dbReference>
<feature type="domain" description="Cadherin" evidence="6">
    <location>
        <begin position="523"/>
        <end position="626"/>
    </location>
</feature>
<feature type="domain" description="PKD" evidence="5">
    <location>
        <begin position="747"/>
        <end position="785"/>
    </location>
</feature>
<dbReference type="PANTHER" id="PTHR24027:SF442">
    <property type="entry name" value="PROTOCADHERIN-15 ISOFORM X1"/>
    <property type="match status" value="1"/>
</dbReference>
<dbReference type="InterPro" id="IPR039808">
    <property type="entry name" value="Cadherin"/>
</dbReference>
<feature type="domain" description="Cadherin" evidence="6">
    <location>
        <begin position="425"/>
        <end position="527"/>
    </location>
</feature>
<dbReference type="SMART" id="SM00112">
    <property type="entry name" value="CA"/>
    <property type="match status" value="7"/>
</dbReference>
<keyword evidence="2" id="KW-0677">Repeat</keyword>
<evidence type="ECO:0000313" key="8">
    <source>
        <dbReference type="Proteomes" id="UP001244443"/>
    </source>
</evidence>
<dbReference type="InterPro" id="IPR002126">
    <property type="entry name" value="Cadherin-like_dom"/>
</dbReference>
<dbReference type="GO" id="GO:0016477">
    <property type="term" value="P:cell migration"/>
    <property type="evidence" value="ECO:0007669"/>
    <property type="project" value="TreeGrafter"/>
</dbReference>
<keyword evidence="4" id="KW-0472">Membrane</keyword>
<dbReference type="GO" id="GO:0005509">
    <property type="term" value="F:calcium ion binding"/>
    <property type="evidence" value="ECO:0007669"/>
    <property type="project" value="InterPro"/>
</dbReference>
<organism evidence="7 8">
    <name type="scientific">Marivirga arenosa</name>
    <dbReference type="NCBI Taxonomy" id="3059076"/>
    <lineage>
        <taxon>Bacteria</taxon>
        <taxon>Pseudomonadati</taxon>
        <taxon>Bacteroidota</taxon>
        <taxon>Cytophagia</taxon>
        <taxon>Cytophagales</taxon>
        <taxon>Marivirgaceae</taxon>
        <taxon>Marivirga</taxon>
    </lineage>
</organism>
<dbReference type="PANTHER" id="PTHR24027">
    <property type="entry name" value="CADHERIN-23"/>
    <property type="match status" value="1"/>
</dbReference>
<dbReference type="SUPFAM" id="SSF49299">
    <property type="entry name" value="PKD domain"/>
    <property type="match status" value="1"/>
</dbReference>
<dbReference type="GO" id="GO:0016342">
    <property type="term" value="C:catenin complex"/>
    <property type="evidence" value="ECO:0007669"/>
    <property type="project" value="TreeGrafter"/>
</dbReference>
<dbReference type="SUPFAM" id="SSF49313">
    <property type="entry name" value="Cadherin-like"/>
    <property type="match status" value="7"/>
</dbReference>
<dbReference type="NCBIfam" id="TIGR02167">
    <property type="entry name" value="Liste_lipo_26"/>
    <property type="match status" value="1"/>
</dbReference>
<dbReference type="Gene3D" id="2.60.40.60">
    <property type="entry name" value="Cadherins"/>
    <property type="match status" value="7"/>
</dbReference>
<keyword evidence="3" id="KW-0106">Calcium</keyword>
<dbReference type="Proteomes" id="UP001244443">
    <property type="component" value="Chromosome"/>
</dbReference>
<dbReference type="InterPro" id="IPR013783">
    <property type="entry name" value="Ig-like_fold"/>
</dbReference>
<name>A0AA49GGG4_9BACT</name>
<evidence type="ECO:0000256" key="4">
    <source>
        <dbReference type="ARBA" id="ARBA00023136"/>
    </source>
</evidence>
<evidence type="ECO:0000256" key="1">
    <source>
        <dbReference type="ARBA" id="ARBA00004370"/>
    </source>
</evidence>
<keyword evidence="8" id="KW-1185">Reference proteome</keyword>
<dbReference type="InterPro" id="IPR005046">
    <property type="entry name" value="DUF285"/>
</dbReference>
<dbReference type="CDD" id="cd00146">
    <property type="entry name" value="PKD"/>
    <property type="match status" value="1"/>
</dbReference>
<feature type="domain" description="Cadherin" evidence="6">
    <location>
        <begin position="229"/>
        <end position="332"/>
    </location>
</feature>
<dbReference type="Gene3D" id="2.60.40.10">
    <property type="entry name" value="Immunoglobulins"/>
    <property type="match status" value="1"/>
</dbReference>
<dbReference type="GO" id="GO:0045296">
    <property type="term" value="F:cadherin binding"/>
    <property type="evidence" value="ECO:0007669"/>
    <property type="project" value="TreeGrafter"/>
</dbReference>
<feature type="domain" description="Cadherin" evidence="6">
    <location>
        <begin position="621"/>
        <end position="722"/>
    </location>
</feature>
<dbReference type="GO" id="GO:0007156">
    <property type="term" value="P:homophilic cell adhesion via plasma membrane adhesion molecules"/>
    <property type="evidence" value="ECO:0007669"/>
    <property type="project" value="InterPro"/>
</dbReference>
<evidence type="ECO:0000256" key="3">
    <source>
        <dbReference type="ARBA" id="ARBA00022837"/>
    </source>
</evidence>
<dbReference type="InterPro" id="IPR011889">
    <property type="entry name" value="Liste_lipo_26"/>
</dbReference>
<dbReference type="GO" id="GO:0008013">
    <property type="term" value="F:beta-catenin binding"/>
    <property type="evidence" value="ECO:0007669"/>
    <property type="project" value="TreeGrafter"/>
</dbReference>
<feature type="domain" description="Cadherin" evidence="6">
    <location>
        <begin position="131"/>
        <end position="234"/>
    </location>
</feature>
<evidence type="ECO:0000259" key="6">
    <source>
        <dbReference type="PROSITE" id="PS50268"/>
    </source>
</evidence>
<sequence length="981" mass="103964">MKTNSRLNLLLFLISILIFTNCKRDEEGIDVIITISDTSLSIDENSNEDVIIGSINASTSFGEIIFSVDSQSPEGAIEINPATGEINIADASIFDFENHQTITATVSAAVEDESESANLIITINDMPETVTTSSFIIDLDENPDANISIGTVSAITDGNVDLVYNLLPDLNGNALAIDENTGELSVAKPSDFDYEINPILMAYYQAENGVVTAKDTIIINLKDITETINLAPFSTTINENPSTDQVLGTVTASSDAGATLTYSILSSEDATAFNINNTTGELSVADPIQFDFETKPKLTASYEVSNGTVRAQSTITVNLNDVAEAITASPFTATIDENPAANQVLGSVNATSSDGTSLTYSLVADGDASAFAINTSSGELTVADIAKFDFETNPTLTTIYEATNGTTTAQGSITITLNDLAEGVTANAFTVTIDENPAANQVLGKVSATTADGTSLTYSLVADGDASAFAINASSGELTVADVAQFDFETNPILTATYEVSNGTESAQGSIAVNLNDVNETITANDFTVTIDENPTASQVIGIVSASSANNATLTYSMVSGDDATAFAIDANSGELTVDDVAQFDYESKTSLTANYEVSNGTTSAQASITVNLNDVFETIIANPFEVTIDENPTNNQVLGVLSATADGAPTFTYQLLGNSPFSLDPNTGELSVANSSKFDYELNTVLSATYSVSGTASNGSLGATGTITVNLNDVFEAAPGSIPFITTWQTLTSNETIIIPTNPNYGTPVYNYTVDWGDGTIESGLNFNPTHTYALPGTYTVSITGKFAAIHISNAAIKSRLLSIEQWGNIEWRSMENAFWGCQNLSYNATDTPDLFRVRNMNYMFASSSFNGDISNWDVSLVTSMEGMFTFNTAFNQDISSWDVSSVTSMRFMLDGANAFDQNLGNWNLSSVTDMSRMLYNTNISISNYDAILNGWANGANTPSNITLGADGLTYSPTGAVGRDKLINQFNWVFDGDSPQ</sequence>
<dbReference type="AlphaFoldDB" id="A0AA49GGG4"/>
<feature type="domain" description="Cadherin" evidence="6">
    <location>
        <begin position="327"/>
        <end position="429"/>
    </location>
</feature>
<dbReference type="RefSeq" id="WP_308357673.1">
    <property type="nucleotide sequence ID" value="NZ_CP129970.2"/>
</dbReference>
<dbReference type="CDD" id="cd11304">
    <property type="entry name" value="Cadherin_repeat"/>
    <property type="match status" value="7"/>
</dbReference>
<evidence type="ECO:0000256" key="2">
    <source>
        <dbReference type="ARBA" id="ARBA00022737"/>
    </source>
</evidence>
<evidence type="ECO:0000313" key="7">
    <source>
        <dbReference type="EMBL" id="WKK87067.2"/>
    </source>
</evidence>
<dbReference type="Pfam" id="PF00028">
    <property type="entry name" value="Cadherin"/>
    <property type="match status" value="1"/>
</dbReference>
<proteinExistence type="predicted"/>
<dbReference type="InterPro" id="IPR035986">
    <property type="entry name" value="PKD_dom_sf"/>
</dbReference>
<dbReference type="PROSITE" id="PS50268">
    <property type="entry name" value="CADHERIN_2"/>
    <property type="match status" value="6"/>
</dbReference>
<reference evidence="7" key="1">
    <citation type="submission" date="2023-08" db="EMBL/GenBank/DDBJ databases">
        <title>Comparative genomics and taxonomic characterization of three novel marine species of genus Marivirga.</title>
        <authorList>
            <person name="Muhammad N."/>
            <person name="Kim S.-G."/>
        </authorList>
    </citation>
    <scope>NUCLEOTIDE SEQUENCE [LARGE SCALE GENOMIC DNA]</scope>
    <source>
        <strain evidence="7">ABR2-2</strain>
    </source>
</reference>
<dbReference type="EMBL" id="CP129970">
    <property type="protein sequence ID" value="WKK87067.2"/>
    <property type="molecule type" value="Genomic_DNA"/>
</dbReference>
<evidence type="ECO:0000259" key="5">
    <source>
        <dbReference type="PROSITE" id="PS50093"/>
    </source>
</evidence>
<protein>
    <submittedName>
        <fullName evidence="7">BspA family leucine-rich repeat surface protein</fullName>
    </submittedName>
</protein>
<accession>A0AA49GGG4</accession>
<dbReference type="InterPro" id="IPR015919">
    <property type="entry name" value="Cadherin-like_sf"/>
</dbReference>
<comment type="subcellular location">
    <subcellularLocation>
        <location evidence="1">Membrane</location>
    </subcellularLocation>
</comment>